<dbReference type="Proteomes" id="UP001500571">
    <property type="component" value="Unassembled WGS sequence"/>
</dbReference>
<dbReference type="EMBL" id="BAAAPB010000002">
    <property type="protein sequence ID" value="GAA1963311.1"/>
    <property type="molecule type" value="Genomic_DNA"/>
</dbReference>
<evidence type="ECO:0000313" key="2">
    <source>
        <dbReference type="EMBL" id="GAA1963311.1"/>
    </source>
</evidence>
<proteinExistence type="predicted"/>
<feature type="transmembrane region" description="Helical" evidence="1">
    <location>
        <begin position="36"/>
        <end position="55"/>
    </location>
</feature>
<keyword evidence="1" id="KW-1133">Transmembrane helix</keyword>
<keyword evidence="1" id="KW-0812">Transmembrane</keyword>
<keyword evidence="1" id="KW-0472">Membrane</keyword>
<gene>
    <name evidence="2" type="ORF">GCM10009798_24100</name>
</gene>
<evidence type="ECO:0000313" key="3">
    <source>
        <dbReference type="Proteomes" id="UP001500571"/>
    </source>
</evidence>
<accession>A0ABN2R429</accession>
<dbReference type="RefSeq" id="WP_344045092.1">
    <property type="nucleotide sequence ID" value="NZ_BAAAPB010000002.1"/>
</dbReference>
<keyword evidence="3" id="KW-1185">Reference proteome</keyword>
<sequence>MTALYVGAIAVVLALWPAHAGWSWARPGRRDPFGVLLLAGLPMAAVIAFVAFATVHPDPLSQHDPLPRGDHGDLRLSLVFLVLELAMLWLVVCALEVVLVPIRSVRRRAVSARPGPTSDGI</sequence>
<evidence type="ECO:0000256" key="1">
    <source>
        <dbReference type="SAM" id="Phobius"/>
    </source>
</evidence>
<organism evidence="2 3">
    <name type="scientific">Nocardioides panacihumi</name>
    <dbReference type="NCBI Taxonomy" id="400774"/>
    <lineage>
        <taxon>Bacteria</taxon>
        <taxon>Bacillati</taxon>
        <taxon>Actinomycetota</taxon>
        <taxon>Actinomycetes</taxon>
        <taxon>Propionibacteriales</taxon>
        <taxon>Nocardioidaceae</taxon>
        <taxon>Nocardioides</taxon>
    </lineage>
</organism>
<feature type="transmembrane region" description="Helical" evidence="1">
    <location>
        <begin position="76"/>
        <end position="102"/>
    </location>
</feature>
<comment type="caution">
    <text evidence="2">The sequence shown here is derived from an EMBL/GenBank/DDBJ whole genome shotgun (WGS) entry which is preliminary data.</text>
</comment>
<protein>
    <submittedName>
        <fullName evidence="2">Uncharacterized protein</fullName>
    </submittedName>
</protein>
<reference evidence="2 3" key="1">
    <citation type="journal article" date="2019" name="Int. J. Syst. Evol. Microbiol.">
        <title>The Global Catalogue of Microorganisms (GCM) 10K type strain sequencing project: providing services to taxonomists for standard genome sequencing and annotation.</title>
        <authorList>
            <consortium name="The Broad Institute Genomics Platform"/>
            <consortium name="The Broad Institute Genome Sequencing Center for Infectious Disease"/>
            <person name="Wu L."/>
            <person name="Ma J."/>
        </authorList>
    </citation>
    <scope>NUCLEOTIDE SEQUENCE [LARGE SCALE GENOMIC DNA]</scope>
    <source>
        <strain evidence="2 3">JCM 15309</strain>
    </source>
</reference>
<name>A0ABN2R429_9ACTN</name>